<dbReference type="Pfam" id="PF07715">
    <property type="entry name" value="Plug"/>
    <property type="match status" value="1"/>
</dbReference>
<dbReference type="CDD" id="cd01347">
    <property type="entry name" value="ligand_gated_channel"/>
    <property type="match status" value="1"/>
</dbReference>
<feature type="domain" description="TonB-dependent receptor-like beta-barrel" evidence="12">
    <location>
        <begin position="283"/>
        <end position="655"/>
    </location>
</feature>
<dbReference type="PANTHER" id="PTHR30069:SF29">
    <property type="entry name" value="HEMOGLOBIN AND HEMOGLOBIN-HAPTOGLOBIN-BINDING PROTEIN 1-RELATED"/>
    <property type="match status" value="1"/>
</dbReference>
<evidence type="ECO:0000256" key="11">
    <source>
        <dbReference type="RuleBase" id="RU003357"/>
    </source>
</evidence>
<proteinExistence type="inferred from homology"/>
<dbReference type="InterPro" id="IPR039426">
    <property type="entry name" value="TonB-dep_rcpt-like"/>
</dbReference>
<evidence type="ECO:0000256" key="8">
    <source>
        <dbReference type="ARBA" id="ARBA00023170"/>
    </source>
</evidence>
<dbReference type="PANTHER" id="PTHR30069">
    <property type="entry name" value="TONB-DEPENDENT OUTER MEMBRANE RECEPTOR"/>
    <property type="match status" value="1"/>
</dbReference>
<dbReference type="GO" id="GO:0009279">
    <property type="term" value="C:cell outer membrane"/>
    <property type="evidence" value="ECO:0007669"/>
    <property type="project" value="UniProtKB-SubCell"/>
</dbReference>
<dbReference type="InterPro" id="IPR036942">
    <property type="entry name" value="Beta-barrel_TonB_sf"/>
</dbReference>
<dbReference type="InterPro" id="IPR037066">
    <property type="entry name" value="Plug_dom_sf"/>
</dbReference>
<evidence type="ECO:0000259" key="13">
    <source>
        <dbReference type="Pfam" id="PF07715"/>
    </source>
</evidence>
<evidence type="ECO:0000313" key="14">
    <source>
        <dbReference type="EMBL" id="KAB1158375.1"/>
    </source>
</evidence>
<accession>A0A7J5ALE9</accession>
<evidence type="ECO:0000259" key="12">
    <source>
        <dbReference type="Pfam" id="PF00593"/>
    </source>
</evidence>
<dbReference type="AlphaFoldDB" id="A0A7J5ALE9"/>
<evidence type="ECO:0000256" key="10">
    <source>
        <dbReference type="PROSITE-ProRule" id="PRU01360"/>
    </source>
</evidence>
<dbReference type="Pfam" id="PF00593">
    <property type="entry name" value="TonB_dep_Rec_b-barrel"/>
    <property type="match status" value="1"/>
</dbReference>
<comment type="caution">
    <text evidence="14">The sequence shown here is derived from an EMBL/GenBank/DDBJ whole genome shotgun (WGS) entry which is preliminary data.</text>
</comment>
<protein>
    <submittedName>
        <fullName evidence="14">TonB-dependent receptor</fullName>
    </submittedName>
</protein>
<evidence type="ECO:0000256" key="2">
    <source>
        <dbReference type="ARBA" id="ARBA00022448"/>
    </source>
</evidence>
<gene>
    <name evidence="14" type="ORF">F7018_09365</name>
</gene>
<reference evidence="14 15" key="1">
    <citation type="submission" date="2019-09" db="EMBL/GenBank/DDBJ databases">
        <authorList>
            <person name="Cao W.R."/>
        </authorList>
    </citation>
    <scope>NUCLEOTIDE SEQUENCE [LARGE SCALE GENOMIC DNA]</scope>
    <source>
        <strain evidence="15">a4</strain>
    </source>
</reference>
<keyword evidence="8 14" id="KW-0675">Receptor</keyword>
<dbReference type="InterPro" id="IPR012910">
    <property type="entry name" value="Plug_dom"/>
</dbReference>
<dbReference type="Gene3D" id="2.170.130.10">
    <property type="entry name" value="TonB-dependent receptor, plug domain"/>
    <property type="match status" value="1"/>
</dbReference>
<comment type="subcellular location">
    <subcellularLocation>
        <location evidence="1 10">Cell outer membrane</location>
        <topology evidence="1 10">Multi-pass membrane protein</topology>
    </subcellularLocation>
</comment>
<comment type="similarity">
    <text evidence="10 11">Belongs to the TonB-dependent receptor family.</text>
</comment>
<evidence type="ECO:0000256" key="9">
    <source>
        <dbReference type="ARBA" id="ARBA00023237"/>
    </source>
</evidence>
<keyword evidence="4 10" id="KW-0812">Transmembrane</keyword>
<sequence>MFLNKILTFLLVFTGIVVFSQEEQSRDSIKHNDLDEVVVTATRTKRQLSSVPMPVTLVSKKQLQQSGSVRLRDILLEQTGIVMVSDFGNSEGVQLQGVAADYTLILIDGVPVVGRTAGNIDLRRLTVNNIKQIEIVKGPSSSLYGSEAIGGVINIITEQPKEGQFKGDLQLLARGGARNELDINTNVISKKNKFGIVAGLNLNSSKGFDLTPESPNSKTTYPHQNYTGNLQLSYDFSDKLKALVDGRYYKQEQNNPSSDNKQTDWNFNANVSHKLSDSWDIDYTFYGTRYKTESIFNGSLDLFNRSLFRPEIKTTVSLGDYGTVVAGVGANFDALERSAFDGNKKYEAQYVFGQYDFNPIENLNIVAGARFDSHNKYKSAFSPKLSASYKINNWVTAKGSVGYGFKAPDFRQLYFNFRNSSGGYIVLGTQTLHDLYPNATGINNIERDLKPENSIGYNFGLQLKPLSSLNIGINLFRNDIQDLIDTFDTQLSATDLGLSPGTRTFSYRNISEVYTQGVEVDVNYRISNNFRLIGGYQFLDTGDKEQERLIKDGKVFFRRTPSSPSEQLTLSQYFGLPNRSKHTANLKLFYENFEHDFTANIRAVYRSKYALRDTNNSKGVIDNYDKFVASQMRINVAVDKTFFNLMTLQLGVDNVFNEQGKSNKDTFFSVVNGQRIPDDSTLLLGRTVYSRITFKF</sequence>
<keyword evidence="7 10" id="KW-0472">Membrane</keyword>
<keyword evidence="2 10" id="KW-0813">Transport</keyword>
<keyword evidence="6 11" id="KW-0798">TonB box</keyword>
<dbReference type="Proteomes" id="UP000467305">
    <property type="component" value="Unassembled WGS sequence"/>
</dbReference>
<evidence type="ECO:0000256" key="1">
    <source>
        <dbReference type="ARBA" id="ARBA00004571"/>
    </source>
</evidence>
<dbReference type="OrthoDB" id="9764669at2"/>
<evidence type="ECO:0000256" key="3">
    <source>
        <dbReference type="ARBA" id="ARBA00022452"/>
    </source>
</evidence>
<dbReference type="SUPFAM" id="SSF56935">
    <property type="entry name" value="Porins"/>
    <property type="match status" value="1"/>
</dbReference>
<dbReference type="InterPro" id="IPR000531">
    <property type="entry name" value="Beta-barrel_TonB"/>
</dbReference>
<dbReference type="EMBL" id="WAAU01000013">
    <property type="protein sequence ID" value="KAB1158375.1"/>
    <property type="molecule type" value="Genomic_DNA"/>
</dbReference>
<organism evidence="14 15">
    <name type="scientific">Tenacibaculum aiptasiae</name>
    <dbReference type="NCBI Taxonomy" id="426481"/>
    <lineage>
        <taxon>Bacteria</taxon>
        <taxon>Pseudomonadati</taxon>
        <taxon>Bacteroidota</taxon>
        <taxon>Flavobacteriia</taxon>
        <taxon>Flavobacteriales</taxon>
        <taxon>Flavobacteriaceae</taxon>
        <taxon>Tenacibaculum</taxon>
    </lineage>
</organism>
<dbReference type="RefSeq" id="WP_150899799.1">
    <property type="nucleotide sequence ID" value="NZ_WAAU01000013.1"/>
</dbReference>
<evidence type="ECO:0000256" key="5">
    <source>
        <dbReference type="ARBA" id="ARBA00022729"/>
    </source>
</evidence>
<feature type="domain" description="TonB-dependent receptor plug" evidence="13">
    <location>
        <begin position="48"/>
        <end position="152"/>
    </location>
</feature>
<evidence type="ECO:0000256" key="4">
    <source>
        <dbReference type="ARBA" id="ARBA00022692"/>
    </source>
</evidence>
<evidence type="ECO:0000256" key="6">
    <source>
        <dbReference type="ARBA" id="ARBA00023077"/>
    </source>
</evidence>
<evidence type="ECO:0000313" key="15">
    <source>
        <dbReference type="Proteomes" id="UP000467305"/>
    </source>
</evidence>
<dbReference type="GO" id="GO:0044718">
    <property type="term" value="P:siderophore transmembrane transport"/>
    <property type="evidence" value="ECO:0007669"/>
    <property type="project" value="TreeGrafter"/>
</dbReference>
<keyword evidence="5" id="KW-0732">Signal</keyword>
<keyword evidence="9 10" id="KW-0998">Cell outer membrane</keyword>
<evidence type="ECO:0000256" key="7">
    <source>
        <dbReference type="ARBA" id="ARBA00023136"/>
    </source>
</evidence>
<dbReference type="GO" id="GO:0015344">
    <property type="term" value="F:siderophore uptake transmembrane transporter activity"/>
    <property type="evidence" value="ECO:0007669"/>
    <property type="project" value="TreeGrafter"/>
</dbReference>
<dbReference type="Gene3D" id="2.40.170.20">
    <property type="entry name" value="TonB-dependent receptor, beta-barrel domain"/>
    <property type="match status" value="1"/>
</dbReference>
<name>A0A7J5ALE9_9FLAO</name>
<dbReference type="PROSITE" id="PS52016">
    <property type="entry name" value="TONB_DEPENDENT_REC_3"/>
    <property type="match status" value="1"/>
</dbReference>
<keyword evidence="3 10" id="KW-1134">Transmembrane beta strand</keyword>
<keyword evidence="15" id="KW-1185">Reference proteome</keyword>